<keyword evidence="3" id="KW-1185">Reference proteome</keyword>
<dbReference type="Proteomes" id="UP000244722">
    <property type="component" value="Unassembled WGS sequence"/>
</dbReference>
<reference evidence="2 3" key="1">
    <citation type="submission" date="2017-04" db="EMBL/GenBank/DDBJ databases">
        <title>Draft genome sequence of Tuber borchii Vittad., a whitish edible truffle.</title>
        <authorList>
            <consortium name="DOE Joint Genome Institute"/>
            <person name="Murat C."/>
            <person name="Kuo A."/>
            <person name="Barry K.W."/>
            <person name="Clum A."/>
            <person name="Dockter R.B."/>
            <person name="Fauchery L."/>
            <person name="Iotti M."/>
            <person name="Kohler A."/>
            <person name="Labutti K."/>
            <person name="Lindquist E.A."/>
            <person name="Lipzen A."/>
            <person name="Ohm R.A."/>
            <person name="Wang M."/>
            <person name="Grigoriev I.V."/>
            <person name="Zambonelli A."/>
            <person name="Martin F.M."/>
        </authorList>
    </citation>
    <scope>NUCLEOTIDE SEQUENCE [LARGE SCALE GENOMIC DNA]</scope>
    <source>
        <strain evidence="2 3">Tbo3840</strain>
    </source>
</reference>
<sequence>MHWRNYTPKEPPVPRSAAGESLDEVRLREEEEEEALGARRDEDIVGHVEGLRDEFLRDLCGRVRERNARELVDVVVARERVVVCKGELRFFETRTRFDLTNS</sequence>
<proteinExistence type="predicted"/>
<dbReference type="AlphaFoldDB" id="A0A2T7A1V4"/>
<evidence type="ECO:0000313" key="2">
    <source>
        <dbReference type="EMBL" id="PUU81722.1"/>
    </source>
</evidence>
<comment type="caution">
    <text evidence="2">The sequence shown here is derived from an EMBL/GenBank/DDBJ whole genome shotgun (WGS) entry which is preliminary data.</text>
</comment>
<organism evidence="2 3">
    <name type="scientific">Tuber borchii</name>
    <name type="common">White truffle</name>
    <dbReference type="NCBI Taxonomy" id="42251"/>
    <lineage>
        <taxon>Eukaryota</taxon>
        <taxon>Fungi</taxon>
        <taxon>Dikarya</taxon>
        <taxon>Ascomycota</taxon>
        <taxon>Pezizomycotina</taxon>
        <taxon>Pezizomycetes</taxon>
        <taxon>Pezizales</taxon>
        <taxon>Tuberaceae</taxon>
        <taxon>Tuber</taxon>
    </lineage>
</organism>
<protein>
    <submittedName>
        <fullName evidence="2">Uncharacterized protein</fullName>
    </submittedName>
</protein>
<dbReference type="STRING" id="42251.A0A2T7A1V4"/>
<feature type="region of interest" description="Disordered" evidence="1">
    <location>
        <begin position="1"/>
        <end position="26"/>
    </location>
</feature>
<gene>
    <name evidence="2" type="ORF">B9Z19DRAFT_1190906</name>
</gene>
<name>A0A2T7A1V4_TUBBO</name>
<evidence type="ECO:0000313" key="3">
    <source>
        <dbReference type="Proteomes" id="UP000244722"/>
    </source>
</evidence>
<evidence type="ECO:0000256" key="1">
    <source>
        <dbReference type="SAM" id="MobiDB-lite"/>
    </source>
</evidence>
<dbReference type="EMBL" id="NESQ01000041">
    <property type="protein sequence ID" value="PUU81722.1"/>
    <property type="molecule type" value="Genomic_DNA"/>
</dbReference>
<accession>A0A2T7A1V4</accession>